<dbReference type="InterPro" id="IPR007111">
    <property type="entry name" value="NACHT_NTPase"/>
</dbReference>
<feature type="domain" description="NACHT" evidence="2">
    <location>
        <begin position="94"/>
        <end position="242"/>
    </location>
</feature>
<proteinExistence type="predicted"/>
<dbReference type="AlphaFoldDB" id="A0A8H5EZ95"/>
<dbReference type="EMBL" id="JAACJJ010000032">
    <property type="protein sequence ID" value="KAF5317772.1"/>
    <property type="molecule type" value="Genomic_DNA"/>
</dbReference>
<dbReference type="OrthoDB" id="3266532at2759"/>
<dbReference type="Gene3D" id="3.40.50.300">
    <property type="entry name" value="P-loop containing nucleotide triphosphate hydrolases"/>
    <property type="match status" value="1"/>
</dbReference>
<evidence type="ECO:0000313" key="4">
    <source>
        <dbReference type="Proteomes" id="UP000567179"/>
    </source>
</evidence>
<evidence type="ECO:0000259" key="2">
    <source>
        <dbReference type="PROSITE" id="PS50837"/>
    </source>
</evidence>
<comment type="caution">
    <text evidence="3">The sequence shown here is derived from an EMBL/GenBank/DDBJ whole genome shotgun (WGS) entry which is preliminary data.</text>
</comment>
<organism evidence="3 4">
    <name type="scientific">Psilocybe cf. subviscida</name>
    <dbReference type="NCBI Taxonomy" id="2480587"/>
    <lineage>
        <taxon>Eukaryota</taxon>
        <taxon>Fungi</taxon>
        <taxon>Dikarya</taxon>
        <taxon>Basidiomycota</taxon>
        <taxon>Agaricomycotina</taxon>
        <taxon>Agaricomycetes</taxon>
        <taxon>Agaricomycetidae</taxon>
        <taxon>Agaricales</taxon>
        <taxon>Agaricineae</taxon>
        <taxon>Strophariaceae</taxon>
        <taxon>Psilocybe</taxon>
    </lineage>
</organism>
<dbReference type="PROSITE" id="PS50837">
    <property type="entry name" value="NACHT"/>
    <property type="match status" value="1"/>
</dbReference>
<keyword evidence="1" id="KW-0677">Repeat</keyword>
<reference evidence="3 4" key="1">
    <citation type="journal article" date="2020" name="ISME J.">
        <title>Uncovering the hidden diversity of litter-decomposition mechanisms in mushroom-forming fungi.</title>
        <authorList>
            <person name="Floudas D."/>
            <person name="Bentzer J."/>
            <person name="Ahren D."/>
            <person name="Johansson T."/>
            <person name="Persson P."/>
            <person name="Tunlid A."/>
        </authorList>
    </citation>
    <scope>NUCLEOTIDE SEQUENCE [LARGE SCALE GENOMIC DNA]</scope>
    <source>
        <strain evidence="3 4">CBS 101986</strain>
    </source>
</reference>
<name>A0A8H5EZ95_9AGAR</name>
<dbReference type="InterPro" id="IPR056884">
    <property type="entry name" value="NPHP3-like_N"/>
</dbReference>
<evidence type="ECO:0000313" key="3">
    <source>
        <dbReference type="EMBL" id="KAF5317772.1"/>
    </source>
</evidence>
<dbReference type="PANTHER" id="PTHR10039">
    <property type="entry name" value="AMELOGENIN"/>
    <property type="match status" value="1"/>
</dbReference>
<dbReference type="PANTHER" id="PTHR10039:SF14">
    <property type="entry name" value="NACHT DOMAIN-CONTAINING PROTEIN"/>
    <property type="match status" value="1"/>
</dbReference>
<evidence type="ECO:0000256" key="1">
    <source>
        <dbReference type="ARBA" id="ARBA00022737"/>
    </source>
</evidence>
<keyword evidence="4" id="KW-1185">Reference proteome</keyword>
<dbReference type="Proteomes" id="UP000567179">
    <property type="component" value="Unassembled WGS sequence"/>
</dbReference>
<accession>A0A8H5EZ95</accession>
<protein>
    <recommendedName>
        <fullName evidence="2">NACHT domain-containing protein</fullName>
    </recommendedName>
</protein>
<dbReference type="InterPro" id="IPR027417">
    <property type="entry name" value="P-loop_NTPase"/>
</dbReference>
<dbReference type="SUPFAM" id="SSF52540">
    <property type="entry name" value="P-loop containing nucleoside triphosphate hydrolases"/>
    <property type="match status" value="1"/>
</dbReference>
<dbReference type="Pfam" id="PF24883">
    <property type="entry name" value="NPHP3_N"/>
    <property type="match status" value="1"/>
</dbReference>
<gene>
    <name evidence="3" type="ORF">D9619_012508</name>
</gene>
<sequence>MSTQPTNDFDYQMASSKTVHTSVFPNANGIRFKNFTANINTPSRPTLEVLYQRVALNAIRNEGGRADDAKCHPGTREEVIGLIERWMDSTEVHRILWICGPAGGGKTAIMKTIIERSTTRDAHIVSFFFFRGDSTRKSAQPLVATLIYQLLQLDSALSEAIAERFSTHPLILGTSITEQCKLISMLAPTIRQSSPNTRIILLIDGLDECDVDAERSQREIVCALERLVMENDSPFRLLVTSRREAHIQMTFNQLPSPARTIFLNDEYLPEKDVWVFVTAEFDKIKVSHPLASSLPKHWPVPSDVENVVKKSSGQFIYAATVMRYISHPSTVPTLSLERVMGIVPPVNNSPFTNLDNIYTFILDRANDEDATRDILSMHMLVMLTPTSMDLLAWYNSRYTKALVESCVSQLSPIVTFYKHGNLRFYHASLDDFLRDRGRSGRYWVDIDAFRAKVLAVLWRKHIIDNTGDVHGDALVGLLSDLQKPTPDITHMLLHAPITRAAYLFRDHYDLLVIMRLVS</sequence>